<keyword evidence="3" id="KW-1003">Cell membrane</keyword>
<organism evidence="11 12">
    <name type="scientific">Motilibacter deserti</name>
    <dbReference type="NCBI Taxonomy" id="2714956"/>
    <lineage>
        <taxon>Bacteria</taxon>
        <taxon>Bacillati</taxon>
        <taxon>Actinomycetota</taxon>
        <taxon>Actinomycetes</taxon>
        <taxon>Motilibacterales</taxon>
        <taxon>Motilibacteraceae</taxon>
        <taxon>Motilibacter</taxon>
    </lineage>
</organism>
<dbReference type="InterPro" id="IPR010920">
    <property type="entry name" value="LSM_dom_sf"/>
</dbReference>
<feature type="transmembrane region" description="Helical" evidence="7">
    <location>
        <begin position="30"/>
        <end position="50"/>
    </location>
</feature>
<comment type="caution">
    <text evidence="11">The sequence shown here is derived from an EMBL/GenBank/DDBJ whole genome shotgun (WGS) entry which is preliminary data.</text>
</comment>
<dbReference type="Gene3D" id="3.30.70.100">
    <property type="match status" value="1"/>
</dbReference>
<reference evidence="11 12" key="1">
    <citation type="submission" date="2020-03" db="EMBL/GenBank/DDBJ databases">
        <title>Two novel Motilibacter sp.</title>
        <authorList>
            <person name="Liu S."/>
        </authorList>
    </citation>
    <scope>NUCLEOTIDE SEQUENCE [LARGE SCALE GENOMIC DNA]</scope>
    <source>
        <strain evidence="11 12">E257</strain>
    </source>
</reference>
<dbReference type="InterPro" id="IPR049278">
    <property type="entry name" value="MS_channel_C"/>
</dbReference>
<dbReference type="InterPro" id="IPR045276">
    <property type="entry name" value="YbiO_bact"/>
</dbReference>
<feature type="transmembrane region" description="Helical" evidence="7">
    <location>
        <begin position="99"/>
        <end position="119"/>
    </location>
</feature>
<evidence type="ECO:0000259" key="8">
    <source>
        <dbReference type="Pfam" id="PF00924"/>
    </source>
</evidence>
<evidence type="ECO:0000256" key="3">
    <source>
        <dbReference type="ARBA" id="ARBA00022475"/>
    </source>
</evidence>
<protein>
    <submittedName>
        <fullName evidence="11">Mechanosensitive ion channel family protein</fullName>
    </submittedName>
</protein>
<dbReference type="InterPro" id="IPR011014">
    <property type="entry name" value="MscS_channel_TM-2"/>
</dbReference>
<dbReference type="Proteomes" id="UP000800981">
    <property type="component" value="Unassembled WGS sequence"/>
</dbReference>
<dbReference type="SUPFAM" id="SSF82861">
    <property type="entry name" value="Mechanosensitive channel protein MscS (YggB), transmembrane region"/>
    <property type="match status" value="1"/>
</dbReference>
<evidence type="ECO:0000259" key="10">
    <source>
        <dbReference type="Pfam" id="PF21088"/>
    </source>
</evidence>
<dbReference type="EMBL" id="JAANNP010000001">
    <property type="protein sequence ID" value="NHC12739.1"/>
    <property type="molecule type" value="Genomic_DNA"/>
</dbReference>
<feature type="transmembrane region" description="Helical" evidence="7">
    <location>
        <begin position="125"/>
        <end position="147"/>
    </location>
</feature>
<evidence type="ECO:0000256" key="4">
    <source>
        <dbReference type="ARBA" id="ARBA00022692"/>
    </source>
</evidence>
<feature type="domain" description="Mechanosensitive ion channel transmembrane helices 2/3" evidence="10">
    <location>
        <begin position="108"/>
        <end position="144"/>
    </location>
</feature>
<sequence length="324" mass="35109">MQRCEEGTVCDKVRDWTGERWLGLFADWLLAKPLAIATIVVVAILIRIVLHRLITKLANQAAEGTVPGVIARARKASPFFEGNPLLSERRKQRAQTMGSVLRSVTTGLVAGVAFLMILSEIGLNIAPLLASAGIVGVALGFGAQTLVKDFLSGIFLILEDQYGVGDVVDLGSANGVVEAVGLRVTRVRDVNGAVWYVRNGEILRVGNMSQGWARAVLDVPVAYDSDIERVKTLLGEVAFGLRTDPAFEDLVMEDPEVWGVEQLTADALVVRVVIKTQPLKQWDVARELRQRIKAAFDSEGILPPAARQMWVGAAPAGQPPQEVK</sequence>
<dbReference type="Pfam" id="PF00924">
    <property type="entry name" value="MS_channel_2nd"/>
    <property type="match status" value="1"/>
</dbReference>
<comment type="subcellular location">
    <subcellularLocation>
        <location evidence="1">Cell membrane</location>
        <topology evidence="1">Multi-pass membrane protein</topology>
    </subcellularLocation>
</comment>
<dbReference type="Gene3D" id="2.30.30.60">
    <property type="match status" value="1"/>
</dbReference>
<dbReference type="InterPro" id="IPR011066">
    <property type="entry name" value="MscS_channel_C_sf"/>
</dbReference>
<evidence type="ECO:0000313" key="12">
    <source>
        <dbReference type="Proteomes" id="UP000800981"/>
    </source>
</evidence>
<name>A0ABX0GPI6_9ACTN</name>
<keyword evidence="12" id="KW-1185">Reference proteome</keyword>
<dbReference type="InterPro" id="IPR023408">
    <property type="entry name" value="MscS_beta-dom_sf"/>
</dbReference>
<evidence type="ECO:0000256" key="7">
    <source>
        <dbReference type="SAM" id="Phobius"/>
    </source>
</evidence>
<dbReference type="PANTHER" id="PTHR30460">
    <property type="entry name" value="MODERATE CONDUCTANCE MECHANOSENSITIVE CHANNEL YBIO"/>
    <property type="match status" value="1"/>
</dbReference>
<keyword evidence="4 7" id="KW-0812">Transmembrane</keyword>
<keyword evidence="6 7" id="KW-0472">Membrane</keyword>
<evidence type="ECO:0000313" key="11">
    <source>
        <dbReference type="EMBL" id="NHC12739.1"/>
    </source>
</evidence>
<feature type="domain" description="Mechanosensitive ion channel MscS" evidence="8">
    <location>
        <begin position="145"/>
        <end position="209"/>
    </location>
</feature>
<dbReference type="SUPFAM" id="SSF82689">
    <property type="entry name" value="Mechanosensitive channel protein MscS (YggB), C-terminal domain"/>
    <property type="match status" value="1"/>
</dbReference>
<dbReference type="Pfam" id="PF21088">
    <property type="entry name" value="MS_channel_1st"/>
    <property type="match status" value="1"/>
</dbReference>
<feature type="domain" description="Mechanosensitive ion channel MscS C-terminal" evidence="9">
    <location>
        <begin position="216"/>
        <end position="301"/>
    </location>
</feature>
<evidence type="ECO:0000256" key="5">
    <source>
        <dbReference type="ARBA" id="ARBA00022989"/>
    </source>
</evidence>
<dbReference type="Gene3D" id="1.10.287.1260">
    <property type="match status" value="1"/>
</dbReference>
<evidence type="ECO:0000256" key="6">
    <source>
        <dbReference type="ARBA" id="ARBA00023136"/>
    </source>
</evidence>
<proteinExistence type="inferred from homology"/>
<evidence type="ECO:0000256" key="2">
    <source>
        <dbReference type="ARBA" id="ARBA00008017"/>
    </source>
</evidence>
<keyword evidence="5 7" id="KW-1133">Transmembrane helix</keyword>
<dbReference type="InterPro" id="IPR049142">
    <property type="entry name" value="MS_channel_1st"/>
</dbReference>
<dbReference type="PANTHER" id="PTHR30460:SF0">
    <property type="entry name" value="MODERATE CONDUCTANCE MECHANOSENSITIVE CHANNEL YBIO"/>
    <property type="match status" value="1"/>
</dbReference>
<evidence type="ECO:0000259" key="9">
    <source>
        <dbReference type="Pfam" id="PF21082"/>
    </source>
</evidence>
<gene>
    <name evidence="11" type="ORF">G9H71_02960</name>
</gene>
<dbReference type="InterPro" id="IPR006685">
    <property type="entry name" value="MscS_channel_2nd"/>
</dbReference>
<dbReference type="Pfam" id="PF21082">
    <property type="entry name" value="MS_channel_3rd"/>
    <property type="match status" value="1"/>
</dbReference>
<evidence type="ECO:0000256" key="1">
    <source>
        <dbReference type="ARBA" id="ARBA00004651"/>
    </source>
</evidence>
<dbReference type="SUPFAM" id="SSF50182">
    <property type="entry name" value="Sm-like ribonucleoproteins"/>
    <property type="match status" value="1"/>
</dbReference>
<accession>A0ABX0GPI6</accession>
<comment type="similarity">
    <text evidence="2">Belongs to the MscS (TC 1.A.23) family.</text>
</comment>